<dbReference type="Pfam" id="PF25033">
    <property type="entry name" value="VPS13_M"/>
    <property type="match status" value="1"/>
</dbReference>
<dbReference type="InterPro" id="IPR009543">
    <property type="entry name" value="VPS13_VAB"/>
</dbReference>
<feature type="domain" description="Chorein N-terminal" evidence="10">
    <location>
        <begin position="1"/>
        <end position="881"/>
    </location>
</feature>
<dbReference type="InterPro" id="IPR026847">
    <property type="entry name" value="VPS13"/>
</dbReference>
<dbReference type="GO" id="GO:0006869">
    <property type="term" value="P:lipid transport"/>
    <property type="evidence" value="ECO:0007669"/>
    <property type="project" value="UniProtKB-KW"/>
</dbReference>
<evidence type="ECO:0000256" key="3">
    <source>
        <dbReference type="ARBA" id="ARBA00022448"/>
    </source>
</evidence>
<dbReference type="PANTHER" id="PTHR16166">
    <property type="entry name" value="VACUOLAR PROTEIN SORTING-ASSOCIATED PROTEIN VPS13"/>
    <property type="match status" value="1"/>
</dbReference>
<evidence type="ECO:0000259" key="13">
    <source>
        <dbReference type="Pfam" id="PF25037"/>
    </source>
</evidence>
<dbReference type="GO" id="GO:0005634">
    <property type="term" value="C:nucleus"/>
    <property type="evidence" value="ECO:0007669"/>
    <property type="project" value="UniProtKB-SubCell"/>
</dbReference>
<dbReference type="GO" id="GO:0003700">
    <property type="term" value="F:DNA-binding transcription factor activity"/>
    <property type="evidence" value="ECO:0007669"/>
    <property type="project" value="InterPro"/>
</dbReference>
<feature type="region of interest" description="Disordered" evidence="9">
    <location>
        <begin position="3486"/>
        <end position="3593"/>
    </location>
</feature>
<dbReference type="InterPro" id="IPR056747">
    <property type="entry name" value="VPS13-like_M"/>
</dbReference>
<evidence type="ECO:0000259" key="11">
    <source>
        <dbReference type="Pfam" id="PF25033"/>
    </source>
</evidence>
<dbReference type="Pfam" id="PF25037">
    <property type="entry name" value="VPS13_C"/>
    <property type="match status" value="1"/>
</dbReference>
<dbReference type="EMBL" id="CP119879">
    <property type="protein sequence ID" value="WFD35586.1"/>
    <property type="molecule type" value="Genomic_DNA"/>
</dbReference>
<feature type="compositionally biased region" description="Basic and acidic residues" evidence="9">
    <location>
        <begin position="3507"/>
        <end position="3518"/>
    </location>
</feature>
<dbReference type="Gene3D" id="6.10.250.2430">
    <property type="match status" value="1"/>
</dbReference>
<feature type="domain" description="VPS13-like middle region" evidence="11">
    <location>
        <begin position="1092"/>
        <end position="1840"/>
    </location>
</feature>
<sequence>MLEGVLAGVLNRVLAAYVDGLNTKQLNVGIWSGDVTLRNLRLKPSALDHLHLPIDVREGYLGQLTLSIPWSNLKGKPVRVLVENVSLLAVPRDASVEVDPVEEDKREQALKQERLQQAELLANGVVPGADDTQQESFISSLVTRIVDNVQVTVRNIHVRYEDALSSPAHPFAVGFILAELSAVSTDENWKPTFVQNSAQGIHKLARLDALSVYWNTDCEFISASSADELQARLNALIPTPEQHPDHQYILEPVSGAGRLIIRRKPSPGEPIMDGTLVFDQIGLALDDEQYRDGLSIANLFQFYTRQARYRSLRPPAAELEANRPLALFRFAGRAILSEVHRKRQVWMWDYIRERRDRRRAYVSLFKKKLMLGDTFAPDDADALASLEQVLSYQDILFFRSIARTQLRRERTAQQAPAQPAQTGWFGWMWGSSQPAADSGAPTLNEEERKELYEAIDWNEDTGAALEAQLANLPPEAVKMRIKTHLQRGSLRLRDYDHGHDILSAVFDHMHAEFSQRVDGLEAAFSLGALRIEDGTTKDTVYPEIVHVKDKEVRAELADGGDAAPPAPSGDAAIEAAVDALDDASEDVIESPFFTFSFEHHPLDGRADNAIALTMRSLEIVYHRSYIESIVRFFRPPESELVVIDALIDVASSTLEGLTKETRAGLEHALESHKTLDVVLDVQAPIIVLPEQLTTRATQHVVLDAGHISMRSLLADPASLDAVRAKQNQPLTPEYYVELEKLMYDRYFLQLDAMQLVLGDDYDSCMTSLAQDAAVANHLLERINLSFTLHSSILPRAPNLTSFKMHAELPSLRVHFSDAKYWTLMKLIDAAIPQFDTAPEEHVPTLDLAQEHRNWIAGQLKRENTVVVDDSDDEDAFFDTSGTQTAERKSFEFELVVGTVQGTISRTVPDERLLAEAVFENFKVAVGVYTHRLVVDVSLGALDLIDRVVEQPARLQHLITSRAFDGDEPASSTLVAVRYMSVSPESPDYVEQYDGIDQHINVDMSTLNLLLTRESVLTVYDWIISTFATGPPAEQRAAAGAAAAGGQTLTPATSRAHEATKSAPPQPPAASEKMRIKVKLSEIALRLNNDGALLATLLLSTGDMALLMRGSTMRLAARIGSLSLKDDMQRTRADASSAQLVSIEGDELIDLAYETFDAAESSYPGYDSLLWLRCGAIRFCAVPEPIHEIALFFGRFAEMKEVYDAATQAAATQATTMQNAQNSKMRVDVLVKSPVVVCPLDVTRRDHLCASLGELYVCNTFDTVDGDVQSTYNAGLRNIYIRSNIDDGDSLSELSMLDDVQLGVRVTQRFSGATQHITATAALSDIALSLTRRQYLLVLGVLSSIGGGAEAPPAAGTAPASEAQPALQPLPPPALPAPEAPAAPTVDVSFKIDHVRLSLYGEHAVSQDTLEAARLFDFVLRNAEATLHSDSASGLDVELGLEKLTMTDRRTDRESHYREIIPESTAPGRQVLLNYSVAAEADATPLLVVTVDSPKLIFALDPLFLLLNFLQTEAPQMCDDVATLRTAATPSSAALRTPAAAPSGPALAYRINIVDPKIMLLSRNDRADAEAIVLSVRQIVMAQQSVLTLSIKQLGVFIWRMNAPKDRLRLLNNVDVTLSSESRMEEMSQVTTYEINVDELIVRLTRSDVSLISSVVDNAVALSAQGAADKGAGTAGAGAGTAVATTAEPAATLPPGSATVAMSINSVSEEDATVASTAGRSTSDAKLLFTREELRVHGAGAQVILISEVHMLPFLDLRIQPFDIYARDWSADLHVDTAVNLHLNSFNLSTSHWEPLIEPWVLNMRYERNMDPYSTNIVVSSDKRLELNVSSRFLESLHTSFALYDSEHRLNDEVRSMTPFRLRNQTGYRLSVWSEKDSSRTAQRIEDGRDIPWRFEDWKAIREQGSTTESGTNELALHIDDMPWERVRHLAVDREGEFVITLRPRVQRISHKLLYEVKLVDNVKIVTFRSTFRLDNNAMIPIEVGIETEGQVEAVIRIQPGHKSAVPISAAYHAKLRVRPDPGFGYGWSEQALGWQDLMLTTTNTFVCPAHKDGEAPFRFQAFSQRDGQSSAARAYPRIALSLRAPVEIENLLPFDVQYRLFDKNLNHNWSSFLRKGGASPVHVVETSHLLLLSVELDYGVYSPSEFAIIASDNPDDFPVEKTLQLADSGNHKLELHLHYYVYPDSGGAFKVQIYSPYILLNQTELPLALRARTWGGGSRVVAGQEEGANPLASGKSTPFLLSHGKESHPRFLLRAGDSMWSKPLSFDVIGSEFEATVLAANGDREAHLGLQVEDGLGRFKFSKVVKLTPRYILWNALSESLVLREDGGGDPVTIGPGEKKPVYWLHVNATRHAVLAFSGADQPWTAPFHMDSVGSVFLRISHAQGHQQLVNVEVMMNGSSIFIKVSPQDGPWPFQLRNESDFSVVFMQCNVDGVPGDGRKARAGDKPMTAKRYVLRPRSKIKYAWDFPAAPSKYIKLIVNERERIVNILEIGSLLPFKFPAGEEQGSGVLSLDVRADGATQTLVLSKYSESASNFKVRRGAVRPDSLAAPMIKESGFEKVDVDRTIVSSFNVELTGIGVSLVGPRVSEIAYVTFRGIEFHYSESQVTTAVNLICKWIQIDNQIYGHLFPIVLYPTIVPKSGTELDVHPTLQASIIRVKDESHGVTHIKYASLLLQELTMELDENFLFDVYDFVRQSTRATAPEYDPAEYIEHAEGIPTPQSTQGLSDDIYCEILHIQPLALNLSFMSTDRVNVDDTESSRTLFLFIFNALTMALGNINEAPVRLNALVIENVRMSVSVLQQRMAYHYGQEVIFQIHRILGSADFLGNPVGLFNNVSSGVADIFYEPYYGLVMHGNRELGLGIARGASNFVKKTVFGLSDSVSKLTGSISKGLAAATMDREFQNKWRMSRYRNKPRHALNGITTGANSLFTGVASGFEGLALRPLEGAEQGGTAGFVQGIGRGLVGAFTKPAVGFFDMASNVTEGLRNTTLAFEQNQIDRVRLPRFIASDGIIRPFSEREALGQMWLKNLDHGRLIAETYVAHVDTEGPGGGATIMLTENRILYVRTARLKVLWEVVWADLNTISLESGGIALVLRGGVMGPFLPLSEASTRMWLFRQISTAGMYYPPNTHAQFYAGGAGTNVPSQTRPQAGPSDTYTGNHLMPYLNQNAPTVETGDMGPGATSLDAFYIQQAPGSFNVPIDVPEVNAYGQVAAGSGIPSNTLPLSGGTPLQWGARQMGATGTSEQQEELLQQANAYPAQIAAAQNAQNRFQAQFYGRDDRHTMGMEADMSRGVRPVNKRRRTSPVPFNDPRDMRMRNAAQRMPARGMPGRREDMPEYAFPEIMSGTEVGPSGDLASWILGPEDQRANTFAMPDPAAYYRQAQVGPSGIRMDMPMQSAHMAPKAPLPDIRAGAHADEEPLYVNAKQYQRILSRRAARARMEEKRRHMLLMAVKQREEQKNGGMATNINEEWVTGLLALDEESKKPYLHESRHKHAMRRPRGPGGRFLTAEEIRKRDEANAAKGNETQGDNASSGSTSAPDPSTGNGKDASGAAEDRKDSASEHSHSDAPALSSANSMAAPPALDSDSTTSGSSLPTELKLRVLAALIADSIASGNAIWQLLVLSRWYCQMLTPIAYENVQLTSAAALRTLRVTLALHRPDHGKHVRRLLISKCGDAPPLGVEQILLAIPNLEHLALDGDGVAKLCESDIRRTVCGAHPTKLSLALHTPTSLHARSLRTLMSLAMFARTDTLRRARTG</sequence>
<dbReference type="Pfam" id="PF02045">
    <property type="entry name" value="CBFB_NFYA"/>
    <property type="match status" value="1"/>
</dbReference>
<keyword evidence="6" id="KW-0238">DNA-binding</keyword>
<dbReference type="PROSITE" id="PS51152">
    <property type="entry name" value="NFYA_HAP2_2"/>
    <property type="match status" value="1"/>
</dbReference>
<comment type="similarity">
    <text evidence="2">Belongs to the VPS13 family.</text>
</comment>
<dbReference type="Pfam" id="PF12624">
    <property type="entry name" value="VPS13_N"/>
    <property type="match status" value="1"/>
</dbReference>
<dbReference type="SMART" id="SM00521">
    <property type="entry name" value="CBF"/>
    <property type="match status" value="1"/>
</dbReference>
<organism evidence="14 15">
    <name type="scientific">Malassezia cuniculi</name>
    <dbReference type="NCBI Taxonomy" id="948313"/>
    <lineage>
        <taxon>Eukaryota</taxon>
        <taxon>Fungi</taxon>
        <taxon>Dikarya</taxon>
        <taxon>Basidiomycota</taxon>
        <taxon>Ustilaginomycotina</taxon>
        <taxon>Malasseziomycetes</taxon>
        <taxon>Malasseziales</taxon>
        <taxon>Malasseziaceae</taxon>
        <taxon>Malassezia</taxon>
    </lineage>
</organism>
<dbReference type="GO" id="GO:0045324">
    <property type="term" value="P:late endosome to vacuole transport"/>
    <property type="evidence" value="ECO:0007669"/>
    <property type="project" value="TreeGrafter"/>
</dbReference>
<evidence type="ECO:0000259" key="12">
    <source>
        <dbReference type="Pfam" id="PF25036"/>
    </source>
</evidence>
<accession>A0AAF0ERY2</accession>
<feature type="compositionally biased region" description="Basic residues" evidence="9">
    <location>
        <begin position="3489"/>
        <end position="3499"/>
    </location>
</feature>
<gene>
    <name evidence="14" type="primary">VPS13</name>
    <name evidence="14" type="ORF">MCUN1_002442</name>
</gene>
<dbReference type="InterPro" id="IPR026854">
    <property type="entry name" value="VPS13_N"/>
</dbReference>
<dbReference type="GO" id="GO:0003677">
    <property type="term" value="F:DNA binding"/>
    <property type="evidence" value="ECO:0007669"/>
    <property type="project" value="UniProtKB-KW"/>
</dbReference>
<evidence type="ECO:0000259" key="10">
    <source>
        <dbReference type="Pfam" id="PF12624"/>
    </source>
</evidence>
<feature type="compositionally biased region" description="Low complexity" evidence="9">
    <location>
        <begin position="1349"/>
        <end position="1366"/>
    </location>
</feature>
<evidence type="ECO:0000313" key="14">
    <source>
        <dbReference type="EMBL" id="WFD35586.1"/>
    </source>
</evidence>
<feature type="compositionally biased region" description="Basic and acidic residues" evidence="9">
    <location>
        <begin position="3552"/>
        <end position="3565"/>
    </location>
</feature>
<protein>
    <submittedName>
        <fullName evidence="14">Vacuolar protein sorting-associated protein 13</fullName>
    </submittedName>
</protein>
<name>A0AAF0ERY2_9BASI</name>
<dbReference type="Pfam" id="PF25036">
    <property type="entry name" value="VPS13_VAB"/>
    <property type="match status" value="1"/>
</dbReference>
<keyword evidence="5" id="KW-0445">Lipid transport</keyword>
<dbReference type="PANTHER" id="PTHR16166:SF93">
    <property type="entry name" value="INTERMEMBRANE LIPID TRANSFER PROTEIN VPS13"/>
    <property type="match status" value="1"/>
</dbReference>
<dbReference type="InterPro" id="IPR001289">
    <property type="entry name" value="NFYA"/>
</dbReference>
<keyword evidence="3" id="KW-0813">Transport</keyword>
<dbReference type="GO" id="GO:0007005">
    <property type="term" value="P:mitochondrion organization"/>
    <property type="evidence" value="ECO:0007669"/>
    <property type="project" value="TreeGrafter"/>
</dbReference>
<evidence type="ECO:0000256" key="6">
    <source>
        <dbReference type="ARBA" id="ARBA00023125"/>
    </source>
</evidence>
<feature type="compositionally biased region" description="Pro residues" evidence="9">
    <location>
        <begin position="1367"/>
        <end position="1380"/>
    </location>
</feature>
<proteinExistence type="inferred from homology"/>
<keyword evidence="15" id="KW-1185">Reference proteome</keyword>
<keyword evidence="7" id="KW-0804">Transcription</keyword>
<feature type="compositionally biased region" description="Low complexity" evidence="9">
    <location>
        <begin position="3582"/>
        <end position="3593"/>
    </location>
</feature>
<evidence type="ECO:0000256" key="5">
    <source>
        <dbReference type="ARBA" id="ARBA00023055"/>
    </source>
</evidence>
<evidence type="ECO:0000313" key="15">
    <source>
        <dbReference type="Proteomes" id="UP001219933"/>
    </source>
</evidence>
<feature type="domain" description="Vacuolar protein sorting-associated protein 13 VPS13 adaptor binding" evidence="12">
    <location>
        <begin position="1896"/>
        <end position="2470"/>
    </location>
</feature>
<feature type="domain" description="Intermembrane lipid transfer protein VPS13-like C-terminal" evidence="13">
    <location>
        <begin position="3000"/>
        <end position="3105"/>
    </location>
</feature>
<evidence type="ECO:0000256" key="8">
    <source>
        <dbReference type="ARBA" id="ARBA00023242"/>
    </source>
</evidence>
<feature type="region of interest" description="Disordered" evidence="9">
    <location>
        <begin position="1037"/>
        <end position="1071"/>
    </location>
</feature>
<evidence type="ECO:0000256" key="7">
    <source>
        <dbReference type="ARBA" id="ARBA00023163"/>
    </source>
</evidence>
<comment type="subcellular location">
    <subcellularLocation>
        <location evidence="1">Nucleus</location>
    </subcellularLocation>
</comment>
<dbReference type="GO" id="GO:0045053">
    <property type="term" value="P:protein retention in Golgi apparatus"/>
    <property type="evidence" value="ECO:0007669"/>
    <property type="project" value="TreeGrafter"/>
</dbReference>
<reference evidence="14" key="1">
    <citation type="submission" date="2023-03" db="EMBL/GenBank/DDBJ databases">
        <title>Mating type loci evolution in Malassezia.</title>
        <authorList>
            <person name="Coelho M.A."/>
        </authorList>
    </citation>
    <scope>NUCLEOTIDE SEQUENCE</scope>
    <source>
        <strain evidence="14">CBS 11721</strain>
    </source>
</reference>
<feature type="region of interest" description="Disordered" evidence="9">
    <location>
        <begin position="1349"/>
        <end position="1381"/>
    </location>
</feature>
<evidence type="ECO:0000256" key="2">
    <source>
        <dbReference type="ARBA" id="ARBA00006545"/>
    </source>
</evidence>
<feature type="compositionally biased region" description="Polar residues" evidence="9">
    <location>
        <begin position="3523"/>
        <end position="3544"/>
    </location>
</feature>
<evidence type="ECO:0000256" key="9">
    <source>
        <dbReference type="SAM" id="MobiDB-lite"/>
    </source>
</evidence>
<evidence type="ECO:0000256" key="1">
    <source>
        <dbReference type="ARBA" id="ARBA00004123"/>
    </source>
</evidence>
<evidence type="ECO:0000256" key="4">
    <source>
        <dbReference type="ARBA" id="ARBA00023015"/>
    </source>
</evidence>
<keyword evidence="8" id="KW-0539">Nucleus</keyword>
<dbReference type="Proteomes" id="UP001219933">
    <property type="component" value="Chromosome 3"/>
</dbReference>
<keyword evidence="4" id="KW-0805">Transcription regulation</keyword>
<dbReference type="GO" id="GO:0006623">
    <property type="term" value="P:protein targeting to vacuole"/>
    <property type="evidence" value="ECO:0007669"/>
    <property type="project" value="TreeGrafter"/>
</dbReference>
<dbReference type="InterPro" id="IPR056748">
    <property type="entry name" value="VPS13-like_C"/>
</dbReference>